<dbReference type="RefSeq" id="WP_009856887.1">
    <property type="nucleotide sequence ID" value="NZ_JAAOCD010000003.1"/>
</dbReference>
<evidence type="ECO:0000313" key="1">
    <source>
        <dbReference type="EMBL" id="NHK98485.1"/>
    </source>
</evidence>
<proteinExistence type="predicted"/>
<gene>
    <name evidence="1" type="ORF">G7087_08880</name>
</gene>
<accession>A0ABX0HVX5</accession>
<protein>
    <submittedName>
        <fullName evidence="1">Uncharacterized protein</fullName>
    </submittedName>
</protein>
<evidence type="ECO:0000313" key="2">
    <source>
        <dbReference type="Proteomes" id="UP000802098"/>
    </source>
</evidence>
<name>A0ABX0HVX5_9BURK</name>
<comment type="caution">
    <text evidence="1">The sequence shown here is derived from an EMBL/GenBank/DDBJ whole genome shotgun (WGS) entry which is preliminary data.</text>
</comment>
<keyword evidence="2" id="KW-1185">Reference proteome</keyword>
<dbReference type="EMBL" id="JAAOCD010000003">
    <property type="protein sequence ID" value="NHK98485.1"/>
    <property type="molecule type" value="Genomic_DNA"/>
</dbReference>
<organism evidence="1 2">
    <name type="scientific">Rubrivivax benzoatilyticus</name>
    <dbReference type="NCBI Taxonomy" id="316997"/>
    <lineage>
        <taxon>Bacteria</taxon>
        <taxon>Pseudomonadati</taxon>
        <taxon>Pseudomonadota</taxon>
        <taxon>Betaproteobacteria</taxon>
        <taxon>Burkholderiales</taxon>
        <taxon>Sphaerotilaceae</taxon>
        <taxon>Rubrivivax</taxon>
    </lineage>
</organism>
<sequence>MNTLTLRSVARAPIAVHPVVGAVALAGPRLARLAERRAFVTTKHDFLTAVEGLEGSHAEWVRRQIRAAEQPSDLWLLRGTVFEALADAGQSALEPLLRASLDTLFRCGAPATDFLSSRVLTR</sequence>
<reference evidence="1 2" key="1">
    <citation type="submission" date="2020-03" db="EMBL/GenBank/DDBJ databases">
        <title>Rubrivivax benzoatilyticus JA2 (sequenced after 10 years sub-culturing).</title>
        <authorList>
            <person name="Gupta D."/>
            <person name="Chintalapati S."/>
            <person name="Chintalapati V.R."/>
        </authorList>
    </citation>
    <scope>NUCLEOTIDE SEQUENCE [LARGE SCALE GENOMIC DNA]</scope>
    <source>
        <strain evidence="1 2">JA2-Mal</strain>
    </source>
</reference>
<dbReference type="Proteomes" id="UP000802098">
    <property type="component" value="Unassembled WGS sequence"/>
</dbReference>